<dbReference type="FunFam" id="3.40.50.300:FF:001517">
    <property type="entry name" value="Putative ATP-dependent RNA helicase TDRD12"/>
    <property type="match status" value="1"/>
</dbReference>
<dbReference type="GO" id="GO:0031047">
    <property type="term" value="P:regulatory ncRNA-mediated gene silencing"/>
    <property type="evidence" value="ECO:0007669"/>
    <property type="project" value="UniProtKB-KW"/>
</dbReference>
<dbReference type="InterPro" id="IPR011545">
    <property type="entry name" value="DEAD/DEAH_box_helicase_dom"/>
</dbReference>
<sequence length="857" mass="96477">ASRQLSGSFMGLLQFLNPDPLRADETSDLQQKVKSGTLQPGVVLRNRIEPCLTLEKSPLSADVKKALQRNKFPGPSHTASYSWPPIARGCDVVVISHCGNDPLLYLPPLLTVLQMGGCYKSLPSRNGPLAVIVCPGWKKAQFIFELLGDYSLSSRPLHPVLLTIGLHKDEAKNMKLPRGCDVIVTTPHSLLRLLTYRSLLFLRLCHLVLDEVQVLFFEANEQMFAILDNFKKNVEVEERESAPHQIVAVGVHWNRHIDHLVREFMKEPYVVITALEEAALYGNVQQVVHLCLECEKTSTLLQVLDFVPSQAQKTLIFTCSVAETETVCKGSPAEQGDKKTKSVLLLTERNASQAVGVLRYLERADAKIPSELYEFTAGVLEAKEDKKARRPLCSYLKAFGFCKDKRICPDRHHINPEMDIPRKLSSEALPVSGHVRIIPFYVSNATNYFGRIIDKHLDLYATLNAEMSEYFKDPSNKTATEKVESLGLYGLEEKTLFQRVQVLEVSQKEDNWGLGSVLVKFIDEGRTKLIARDKLLLLPERFHTLPPQAVEFIVCRVKPADSEIEWNPKVTRYIHHKIVGKMHDAKVVLALGNTLWIDPMVHVTKLSNLKTSIIDYNVRAEILSMGMGIDNSEHIEQLKKLCKEAKLPAFEDLLGQTSTPTTVEDAVCLQGTQQGDGDTEKSADSKVDLDTQKPEVLSEDTGSDSISRTPQLHVRSFHPQIKWFQKDDVVILKIKIRNVKDYKCKFFTDRVIFSAWVGDKFYLADMELQGDIRKDDCKCVIKDDEPLITLAKEKRARWCGLLKQRHPNVAFDFDHWEECEEDSPFSKVVNSKNVSCKVAVLAEDSGTSSGTDGSDSE</sequence>
<dbReference type="PANTHER" id="PTHR22655:SF2">
    <property type="entry name" value="ATP-DEPENDENT RNA HELICASE TDRD12-RELATED"/>
    <property type="match status" value="1"/>
</dbReference>
<feature type="region of interest" description="Disordered" evidence="13">
    <location>
        <begin position="671"/>
        <end position="707"/>
    </location>
</feature>
<dbReference type="Gene3D" id="2.60.40.790">
    <property type="match status" value="1"/>
</dbReference>
<keyword evidence="11" id="KW-0469">Meiosis</keyword>
<dbReference type="GO" id="GO:0005524">
    <property type="term" value="F:ATP binding"/>
    <property type="evidence" value="ECO:0007669"/>
    <property type="project" value="UniProtKB-KW"/>
</dbReference>
<dbReference type="FunFam" id="2.30.30.140:FF:000087">
    <property type="entry name" value="Putative ATP-dependent RNA helicase TDRD12"/>
    <property type="match status" value="1"/>
</dbReference>
<evidence type="ECO:0000256" key="5">
    <source>
        <dbReference type="ARBA" id="ARBA00022782"/>
    </source>
</evidence>
<organism evidence="15 16">
    <name type="scientific">Myodes glareolus</name>
    <name type="common">Bank vole</name>
    <name type="synonym">Clethrionomys glareolus</name>
    <dbReference type="NCBI Taxonomy" id="447135"/>
    <lineage>
        <taxon>Eukaryota</taxon>
        <taxon>Metazoa</taxon>
        <taxon>Chordata</taxon>
        <taxon>Craniata</taxon>
        <taxon>Vertebrata</taxon>
        <taxon>Euteleostomi</taxon>
        <taxon>Mammalia</taxon>
        <taxon>Eutheria</taxon>
        <taxon>Euarchontoglires</taxon>
        <taxon>Glires</taxon>
        <taxon>Rodentia</taxon>
        <taxon>Myomorpha</taxon>
        <taxon>Muroidea</taxon>
        <taxon>Cricetidae</taxon>
        <taxon>Arvicolinae</taxon>
        <taxon>Myodes</taxon>
    </lineage>
</organism>
<evidence type="ECO:0000256" key="12">
    <source>
        <dbReference type="ARBA" id="ARBA00047984"/>
    </source>
</evidence>
<dbReference type="Pfam" id="PF04969">
    <property type="entry name" value="CS"/>
    <property type="match status" value="1"/>
</dbReference>
<keyword evidence="16" id="KW-1185">Reference proteome</keyword>
<dbReference type="InterPro" id="IPR027417">
    <property type="entry name" value="P-loop_NTPase"/>
</dbReference>
<keyword evidence="8" id="KW-0067">ATP-binding</keyword>
<dbReference type="Pfam" id="PF00270">
    <property type="entry name" value="DEAD"/>
    <property type="match status" value="1"/>
</dbReference>
<dbReference type="Pfam" id="PF00567">
    <property type="entry name" value="TUDOR"/>
    <property type="match status" value="1"/>
</dbReference>
<dbReference type="GO" id="GO:0007283">
    <property type="term" value="P:spermatogenesis"/>
    <property type="evidence" value="ECO:0007669"/>
    <property type="project" value="UniProtKB-KW"/>
</dbReference>
<dbReference type="FunFam" id="2.60.40.790:FF:000067">
    <property type="entry name" value="Tudor domain-containing 12"/>
    <property type="match status" value="1"/>
</dbReference>
<name>A0AAW0IB71_MYOGA</name>
<gene>
    <name evidence="15" type="ORF">U0070_024128</name>
</gene>
<evidence type="ECO:0000256" key="1">
    <source>
        <dbReference type="ARBA" id="ARBA00012552"/>
    </source>
</evidence>
<feature type="compositionally biased region" description="Basic and acidic residues" evidence="13">
    <location>
        <begin position="678"/>
        <end position="693"/>
    </location>
</feature>
<evidence type="ECO:0000259" key="14">
    <source>
        <dbReference type="PROSITE" id="PS51203"/>
    </source>
</evidence>
<evidence type="ECO:0000256" key="6">
    <source>
        <dbReference type="ARBA" id="ARBA00022801"/>
    </source>
</evidence>
<evidence type="ECO:0000256" key="10">
    <source>
        <dbReference type="ARBA" id="ARBA00023158"/>
    </source>
</evidence>
<evidence type="ECO:0000256" key="9">
    <source>
        <dbReference type="ARBA" id="ARBA00022871"/>
    </source>
</evidence>
<evidence type="ECO:0000313" key="16">
    <source>
        <dbReference type="Proteomes" id="UP001488838"/>
    </source>
</evidence>
<dbReference type="InterPro" id="IPR008978">
    <property type="entry name" value="HSP20-like_chaperone"/>
</dbReference>
<dbReference type="Gene3D" id="3.40.50.300">
    <property type="entry name" value="P-loop containing nucleotide triphosphate hydrolases"/>
    <property type="match status" value="1"/>
</dbReference>
<feature type="domain" description="CS" evidence="14">
    <location>
        <begin position="716"/>
        <end position="802"/>
    </location>
</feature>
<accession>A0AAW0IB71</accession>
<evidence type="ECO:0000256" key="2">
    <source>
        <dbReference type="ARBA" id="ARBA00022473"/>
    </source>
</evidence>
<keyword evidence="7" id="KW-0347">Helicase</keyword>
<keyword evidence="9" id="KW-0744">Spermatogenesis</keyword>
<dbReference type="GO" id="GO:0016787">
    <property type="term" value="F:hydrolase activity"/>
    <property type="evidence" value="ECO:0007669"/>
    <property type="project" value="UniProtKB-KW"/>
</dbReference>
<keyword evidence="3" id="KW-0677">Repeat</keyword>
<evidence type="ECO:0000256" key="4">
    <source>
        <dbReference type="ARBA" id="ARBA00022741"/>
    </source>
</evidence>
<keyword evidence="4" id="KW-0547">Nucleotide-binding</keyword>
<evidence type="ECO:0000256" key="8">
    <source>
        <dbReference type="ARBA" id="ARBA00022840"/>
    </source>
</evidence>
<dbReference type="GO" id="GO:0051321">
    <property type="term" value="P:meiotic cell cycle"/>
    <property type="evidence" value="ECO:0007669"/>
    <property type="project" value="UniProtKB-KW"/>
</dbReference>
<proteinExistence type="predicted"/>
<evidence type="ECO:0000256" key="11">
    <source>
        <dbReference type="ARBA" id="ARBA00023254"/>
    </source>
</evidence>
<dbReference type="GO" id="GO:0042078">
    <property type="term" value="P:germ-line stem cell division"/>
    <property type="evidence" value="ECO:0007669"/>
    <property type="project" value="TreeGrafter"/>
</dbReference>
<evidence type="ECO:0000256" key="7">
    <source>
        <dbReference type="ARBA" id="ARBA00022806"/>
    </source>
</evidence>
<dbReference type="SUPFAM" id="SSF49764">
    <property type="entry name" value="HSP20-like chaperones"/>
    <property type="match status" value="1"/>
</dbReference>
<protein>
    <recommendedName>
        <fullName evidence="1">RNA helicase</fullName>
        <ecNumber evidence="1">3.6.4.13</ecNumber>
    </recommendedName>
</protein>
<dbReference type="EMBL" id="JBBHLL010000164">
    <property type="protein sequence ID" value="KAK7811865.1"/>
    <property type="molecule type" value="Genomic_DNA"/>
</dbReference>
<dbReference type="PANTHER" id="PTHR22655">
    <property type="entry name" value="ATP-DEPENDENT RNA HELICASE TDRD12-RELATED"/>
    <property type="match status" value="1"/>
</dbReference>
<dbReference type="GO" id="GO:0003724">
    <property type="term" value="F:RNA helicase activity"/>
    <property type="evidence" value="ECO:0007669"/>
    <property type="project" value="UniProtKB-EC"/>
</dbReference>
<keyword evidence="2" id="KW-0217">Developmental protein</keyword>
<reference evidence="15 16" key="1">
    <citation type="journal article" date="2023" name="bioRxiv">
        <title>Conserved and derived expression patterns and positive selection on dental genes reveal complex evolutionary context of ever-growing rodent molars.</title>
        <authorList>
            <person name="Calamari Z.T."/>
            <person name="Song A."/>
            <person name="Cohen E."/>
            <person name="Akter M."/>
            <person name="Roy R.D."/>
            <person name="Hallikas O."/>
            <person name="Christensen M.M."/>
            <person name="Li P."/>
            <person name="Marangoni P."/>
            <person name="Jernvall J."/>
            <person name="Klein O.D."/>
        </authorList>
    </citation>
    <scope>NUCLEOTIDE SEQUENCE [LARGE SCALE GENOMIC DNA]</scope>
    <source>
        <strain evidence="15">V071</strain>
    </source>
</reference>
<dbReference type="InterPro" id="IPR007052">
    <property type="entry name" value="CS_dom"/>
</dbReference>
<evidence type="ECO:0000256" key="3">
    <source>
        <dbReference type="ARBA" id="ARBA00022737"/>
    </source>
</evidence>
<comment type="caution">
    <text evidence="15">The sequence shown here is derived from an EMBL/GenBank/DDBJ whole genome shotgun (WGS) entry which is preliminary data.</text>
</comment>
<dbReference type="CDD" id="cd20435">
    <property type="entry name" value="Tudor_TDRD12_rpt2"/>
    <property type="match status" value="1"/>
</dbReference>
<comment type="catalytic activity">
    <reaction evidence="12">
        <text>ATP + H2O = ADP + phosphate + H(+)</text>
        <dbReference type="Rhea" id="RHEA:13065"/>
        <dbReference type="ChEBI" id="CHEBI:15377"/>
        <dbReference type="ChEBI" id="CHEBI:15378"/>
        <dbReference type="ChEBI" id="CHEBI:30616"/>
        <dbReference type="ChEBI" id="CHEBI:43474"/>
        <dbReference type="ChEBI" id="CHEBI:456216"/>
        <dbReference type="EC" id="3.6.4.13"/>
    </reaction>
</comment>
<dbReference type="InterPro" id="IPR002999">
    <property type="entry name" value="Tudor"/>
</dbReference>
<dbReference type="AlphaFoldDB" id="A0AAW0IB71"/>
<keyword evidence="5" id="KW-0221">Differentiation</keyword>
<keyword evidence="6" id="KW-0378">Hydrolase</keyword>
<dbReference type="Gene3D" id="2.30.30.140">
    <property type="match status" value="1"/>
</dbReference>
<dbReference type="PROSITE" id="PS51203">
    <property type="entry name" value="CS"/>
    <property type="match status" value="1"/>
</dbReference>
<dbReference type="SUPFAM" id="SSF52540">
    <property type="entry name" value="P-loop containing nucleoside triphosphate hydrolases"/>
    <property type="match status" value="1"/>
</dbReference>
<evidence type="ECO:0000313" key="15">
    <source>
        <dbReference type="EMBL" id="KAK7811865.1"/>
    </source>
</evidence>
<feature type="non-terminal residue" evidence="15">
    <location>
        <position position="1"/>
    </location>
</feature>
<dbReference type="Proteomes" id="UP001488838">
    <property type="component" value="Unassembled WGS sequence"/>
</dbReference>
<dbReference type="GO" id="GO:0003676">
    <property type="term" value="F:nucleic acid binding"/>
    <property type="evidence" value="ECO:0007669"/>
    <property type="project" value="InterPro"/>
</dbReference>
<evidence type="ECO:0000256" key="13">
    <source>
        <dbReference type="SAM" id="MobiDB-lite"/>
    </source>
</evidence>
<dbReference type="EC" id="3.6.4.13" evidence="1"/>
<keyword evidence="10" id="KW-0943">RNA-mediated gene silencing</keyword>
<dbReference type="SUPFAM" id="SSF63748">
    <property type="entry name" value="Tudor/PWWP/MBT"/>
    <property type="match status" value="1"/>
</dbReference>